<feature type="compositionally biased region" description="Basic and acidic residues" evidence="12">
    <location>
        <begin position="1"/>
        <end position="10"/>
    </location>
</feature>
<dbReference type="EMBL" id="ML005027">
    <property type="protein sequence ID" value="RKP20730.1"/>
    <property type="molecule type" value="Genomic_DNA"/>
</dbReference>
<proteinExistence type="predicted"/>
<reference evidence="18" key="2">
    <citation type="journal article" date="2018" name="Nat. Microbiol.">
        <title>Leveraging single-cell genomics to expand the fungal tree of life.</title>
        <authorList>
            <person name="Ahrendt S.R."/>
            <person name="Quandt C.A."/>
            <person name="Ciobanu D."/>
            <person name="Clum A."/>
            <person name="Salamov A."/>
            <person name="Andreopoulos B."/>
            <person name="Cheng J.F."/>
            <person name="Woyke T."/>
            <person name="Pelin A."/>
            <person name="Henrissat B."/>
            <person name="Reynolds N.K."/>
            <person name="Benny G.L."/>
            <person name="Smith M.E."/>
            <person name="James T.Y."/>
            <person name="Grigoriev I.V."/>
        </authorList>
    </citation>
    <scope>NUCLEOTIDE SEQUENCE [LARGE SCALE GENOMIC DNA]</scope>
    <source>
        <strain evidence="18">CSF55</strain>
    </source>
</reference>
<dbReference type="GO" id="GO:0016567">
    <property type="term" value="P:protein ubiquitination"/>
    <property type="evidence" value="ECO:0007669"/>
    <property type="project" value="UniProtKB-UniPathway"/>
</dbReference>
<evidence type="ECO:0000256" key="11">
    <source>
        <dbReference type="PROSITE-ProRule" id="PRU00175"/>
    </source>
</evidence>
<dbReference type="STRING" id="988480.A0A075B2F1"/>
<evidence type="ECO:0000313" key="18">
    <source>
        <dbReference type="Proteomes" id="UP000281549"/>
    </source>
</evidence>
<dbReference type="HOGENOM" id="CLU_055198_2_2_1"/>
<dbReference type="PANTHER" id="PTHR12313">
    <property type="entry name" value="E3 UBIQUITIN-PROTEIN LIGASE RNF5-RELATED"/>
    <property type="match status" value="1"/>
</dbReference>
<evidence type="ECO:0000256" key="1">
    <source>
        <dbReference type="ARBA" id="ARBA00000900"/>
    </source>
</evidence>
<keyword evidence="13" id="KW-0812">Transmembrane</keyword>
<dbReference type="SUPFAM" id="SSF57850">
    <property type="entry name" value="RING/U-box"/>
    <property type="match status" value="1"/>
</dbReference>
<evidence type="ECO:0000256" key="7">
    <source>
        <dbReference type="ARBA" id="ARBA00022771"/>
    </source>
</evidence>
<organism evidence="15 17">
    <name type="scientific">Rozella allomycis (strain CSF55)</name>
    <dbReference type="NCBI Taxonomy" id="988480"/>
    <lineage>
        <taxon>Eukaryota</taxon>
        <taxon>Fungi</taxon>
        <taxon>Fungi incertae sedis</taxon>
        <taxon>Cryptomycota</taxon>
        <taxon>Cryptomycota incertae sedis</taxon>
        <taxon>Rozella</taxon>
    </lineage>
</organism>
<dbReference type="OMA" id="ANARGFM"/>
<feature type="transmembrane region" description="Helical" evidence="13">
    <location>
        <begin position="185"/>
        <end position="202"/>
    </location>
</feature>
<dbReference type="Proteomes" id="UP000030755">
    <property type="component" value="Unassembled WGS sequence"/>
</dbReference>
<comment type="subcellular location">
    <subcellularLocation>
        <location evidence="2">Endomembrane system</location>
    </subcellularLocation>
</comment>
<feature type="compositionally biased region" description="Polar residues" evidence="12">
    <location>
        <begin position="11"/>
        <end position="30"/>
    </location>
</feature>
<evidence type="ECO:0000256" key="4">
    <source>
        <dbReference type="ARBA" id="ARBA00012483"/>
    </source>
</evidence>
<evidence type="ECO:0000256" key="6">
    <source>
        <dbReference type="ARBA" id="ARBA00022723"/>
    </source>
</evidence>
<dbReference type="PROSITE" id="PS50089">
    <property type="entry name" value="ZF_RING_2"/>
    <property type="match status" value="1"/>
</dbReference>
<evidence type="ECO:0000313" key="17">
    <source>
        <dbReference type="Proteomes" id="UP000030755"/>
    </source>
</evidence>
<feature type="region of interest" description="Disordered" evidence="12">
    <location>
        <begin position="1"/>
        <end position="45"/>
    </location>
</feature>
<feature type="transmembrane region" description="Helical" evidence="13">
    <location>
        <begin position="147"/>
        <end position="165"/>
    </location>
</feature>
<feature type="compositionally biased region" description="Basic and acidic residues" evidence="12">
    <location>
        <begin position="31"/>
        <end position="45"/>
    </location>
</feature>
<dbReference type="EMBL" id="KE560449">
    <property type="protein sequence ID" value="EPZ36770.1"/>
    <property type="molecule type" value="Genomic_DNA"/>
</dbReference>
<dbReference type="GO" id="GO:0005783">
    <property type="term" value="C:endoplasmic reticulum"/>
    <property type="evidence" value="ECO:0007669"/>
    <property type="project" value="InterPro"/>
</dbReference>
<dbReference type="GO" id="GO:0061630">
    <property type="term" value="F:ubiquitin protein ligase activity"/>
    <property type="evidence" value="ECO:0007669"/>
    <property type="project" value="UniProtKB-EC"/>
</dbReference>
<evidence type="ECO:0000256" key="12">
    <source>
        <dbReference type="SAM" id="MobiDB-lite"/>
    </source>
</evidence>
<dbReference type="EC" id="2.3.2.27" evidence="4"/>
<dbReference type="GO" id="GO:0006511">
    <property type="term" value="P:ubiquitin-dependent protein catabolic process"/>
    <property type="evidence" value="ECO:0007669"/>
    <property type="project" value="InterPro"/>
</dbReference>
<comment type="catalytic activity">
    <reaction evidence="1">
        <text>S-ubiquitinyl-[E2 ubiquitin-conjugating enzyme]-L-cysteine + [acceptor protein]-L-lysine = [E2 ubiquitin-conjugating enzyme]-L-cysteine + N(6)-ubiquitinyl-[acceptor protein]-L-lysine.</text>
        <dbReference type="EC" id="2.3.2.27"/>
    </reaction>
</comment>
<gene>
    <name evidence="15" type="ORF">O9G_006083</name>
    <name evidence="16" type="ORF">ROZALSC1DRAFT_27804</name>
</gene>
<keyword evidence="7 11" id="KW-0863">Zinc-finger</keyword>
<reference evidence="16" key="3">
    <citation type="submission" date="2018-08" db="EMBL/GenBank/DDBJ databases">
        <title>Leveraging single-cell genomics to expand the Fungal Tree of Life.</title>
        <authorList>
            <consortium name="DOE Joint Genome Institute"/>
            <person name="Ahrendt S.R."/>
            <person name="Quandt C.A."/>
            <person name="Ciobanu D."/>
            <person name="Clum A."/>
            <person name="Salamov A."/>
            <person name="Andreopoulos B."/>
            <person name="Cheng J.-F."/>
            <person name="Woyke T."/>
            <person name="Pelin A."/>
            <person name="Henrissat B."/>
            <person name="Reynolds N."/>
            <person name="Benny G.L."/>
            <person name="Smith M.E."/>
            <person name="James T.Y."/>
            <person name="Grigoriev I.V."/>
        </authorList>
    </citation>
    <scope>NUCLEOTIDE SEQUENCE</scope>
    <source>
        <strain evidence="16">CSF55</strain>
    </source>
</reference>
<keyword evidence="6" id="KW-0479">Metal-binding</keyword>
<keyword evidence="13" id="KW-1133">Transmembrane helix</keyword>
<reference evidence="15 17" key="1">
    <citation type="journal article" date="2013" name="Curr. Biol.">
        <title>Shared signatures of parasitism and phylogenomics unite Cryptomycota and microsporidia.</title>
        <authorList>
            <person name="James T.Y."/>
            <person name="Pelin A."/>
            <person name="Bonen L."/>
            <person name="Ahrendt S."/>
            <person name="Sain D."/>
            <person name="Corradi N."/>
            <person name="Stajich J.E."/>
        </authorList>
    </citation>
    <scope>NUCLEOTIDE SEQUENCE [LARGE SCALE GENOMIC DNA]</scope>
    <source>
        <strain evidence="15">CSF55</strain>
        <strain evidence="15">CSF55</strain>
    </source>
</reference>
<feature type="domain" description="RING-type" evidence="14">
    <location>
        <begin position="54"/>
        <end position="94"/>
    </location>
</feature>
<dbReference type="Gene3D" id="3.30.40.10">
    <property type="entry name" value="Zinc/RING finger domain, C3HC4 (zinc finger)"/>
    <property type="match status" value="1"/>
</dbReference>
<dbReference type="GO" id="GO:0008270">
    <property type="term" value="F:zinc ion binding"/>
    <property type="evidence" value="ECO:0007669"/>
    <property type="project" value="UniProtKB-KW"/>
</dbReference>
<sequence>MPDEPAEQRHTYSYTSDELRNRNVTTTERVSSPERRQPEENTSEKDRDSIVFECNICFDTASKPVVSLCGHLYCWPCISRWINRNQTPLCPVCKAGIGKDKLIPVYCRGNEKKDPRDEDFEEPMPQGQRPEPQINEQFNRRRMPFEYSFSFGVFPFGMFNMNAFTATNQPQHHTEDEDEQRRNELSKFVLVSVTLFLLMTIFS</sequence>
<dbReference type="Pfam" id="PF00097">
    <property type="entry name" value="zf-C3HC4"/>
    <property type="match status" value="1"/>
</dbReference>
<feature type="region of interest" description="Disordered" evidence="12">
    <location>
        <begin position="112"/>
        <end position="132"/>
    </location>
</feature>
<evidence type="ECO:0000256" key="9">
    <source>
        <dbReference type="ARBA" id="ARBA00022833"/>
    </source>
</evidence>
<evidence type="ECO:0000256" key="8">
    <source>
        <dbReference type="ARBA" id="ARBA00022786"/>
    </source>
</evidence>
<evidence type="ECO:0000313" key="15">
    <source>
        <dbReference type="EMBL" id="EPZ36770.1"/>
    </source>
</evidence>
<evidence type="ECO:0000313" key="16">
    <source>
        <dbReference type="EMBL" id="RKP20730.1"/>
    </source>
</evidence>
<dbReference type="InterPro" id="IPR013083">
    <property type="entry name" value="Znf_RING/FYVE/PHD"/>
</dbReference>
<comment type="pathway">
    <text evidence="3">Protein modification; protein ubiquitination.</text>
</comment>
<evidence type="ECO:0000256" key="5">
    <source>
        <dbReference type="ARBA" id="ARBA00022679"/>
    </source>
</evidence>
<dbReference type="InterPro" id="IPR017907">
    <property type="entry name" value="Znf_RING_CS"/>
</dbReference>
<evidence type="ECO:0000259" key="14">
    <source>
        <dbReference type="PROSITE" id="PS50089"/>
    </source>
</evidence>
<dbReference type="UniPathway" id="UPA00143"/>
<keyword evidence="9" id="KW-0862">Zinc</keyword>
<dbReference type="InterPro" id="IPR001841">
    <property type="entry name" value="Znf_RING"/>
</dbReference>
<dbReference type="PROSITE" id="PS00518">
    <property type="entry name" value="ZF_RING_1"/>
    <property type="match status" value="1"/>
</dbReference>
<evidence type="ECO:0000256" key="13">
    <source>
        <dbReference type="SAM" id="Phobius"/>
    </source>
</evidence>
<dbReference type="InterPro" id="IPR018957">
    <property type="entry name" value="Znf_C3HC4_RING-type"/>
</dbReference>
<keyword evidence="5" id="KW-0808">Transferase</keyword>
<dbReference type="SMART" id="SM00184">
    <property type="entry name" value="RING"/>
    <property type="match status" value="1"/>
</dbReference>
<dbReference type="Proteomes" id="UP000281549">
    <property type="component" value="Unassembled WGS sequence"/>
</dbReference>
<keyword evidence="10 13" id="KW-0472">Membrane</keyword>
<dbReference type="InterPro" id="IPR045103">
    <property type="entry name" value="RNF5/RNF185-like"/>
</dbReference>
<evidence type="ECO:0000256" key="2">
    <source>
        <dbReference type="ARBA" id="ARBA00004308"/>
    </source>
</evidence>
<evidence type="ECO:0000256" key="10">
    <source>
        <dbReference type="ARBA" id="ARBA00023136"/>
    </source>
</evidence>
<protein>
    <recommendedName>
        <fullName evidence="4">RING-type E3 ubiquitin transferase</fullName>
        <ecNumber evidence="4">2.3.2.27</ecNumber>
    </recommendedName>
</protein>
<dbReference type="OrthoDB" id="6270329at2759"/>
<dbReference type="AlphaFoldDB" id="A0A075B2F1"/>
<keyword evidence="17" id="KW-1185">Reference proteome</keyword>
<evidence type="ECO:0000256" key="3">
    <source>
        <dbReference type="ARBA" id="ARBA00004906"/>
    </source>
</evidence>
<accession>A0A075B2F1</accession>
<keyword evidence="8" id="KW-0833">Ubl conjugation pathway</keyword>
<name>A0A075B2F1_ROZAC</name>